<comment type="caution">
    <text evidence="2">The sequence shown here is derived from an EMBL/GenBank/DDBJ whole genome shotgun (WGS) entry which is preliminary data.</text>
</comment>
<sequence>MHPVPPPTGPSPDPLAHLSPQAARLLSVLEADWRTISRTSPVPRHADIDPLALHAALPHAFVAQRTGLDALRIRVAGQALHDGLGFDPRGMSVGCFFTDDAGARVVALVQDCLADPAILGVPLIGTRRFGWHPVRGHFLALPLADATGQVTKVMGAIVSHDTRTRSGLRWDMAAAPAIRRQVLGRQFADSRASDPAHPGLRLVVDNTRT</sequence>
<dbReference type="Proteomes" id="UP001138961">
    <property type="component" value="Unassembled WGS sequence"/>
</dbReference>
<reference evidence="2" key="1">
    <citation type="submission" date="2021-10" db="EMBL/GenBank/DDBJ databases">
        <title>Loktanella gaetbuli sp. nov., isolated from a tidal flat.</title>
        <authorList>
            <person name="Park S."/>
            <person name="Yoon J.-H."/>
        </authorList>
    </citation>
    <scope>NUCLEOTIDE SEQUENCE</scope>
    <source>
        <strain evidence="2">TSTF-M6</strain>
    </source>
</reference>
<evidence type="ECO:0000313" key="2">
    <source>
        <dbReference type="EMBL" id="MCB5198036.1"/>
    </source>
</evidence>
<feature type="region of interest" description="Disordered" evidence="1">
    <location>
        <begin position="189"/>
        <end position="209"/>
    </location>
</feature>
<evidence type="ECO:0000256" key="1">
    <source>
        <dbReference type="SAM" id="MobiDB-lite"/>
    </source>
</evidence>
<dbReference type="EMBL" id="JAJATZ010000001">
    <property type="protein sequence ID" value="MCB5198036.1"/>
    <property type="molecule type" value="Genomic_DNA"/>
</dbReference>
<accession>A0ABS8BRB4</accession>
<protein>
    <submittedName>
        <fullName evidence="2">PAS domain-containing protein</fullName>
    </submittedName>
</protein>
<name>A0ABS8BRB4_9RHOB</name>
<keyword evidence="3" id="KW-1185">Reference proteome</keyword>
<dbReference type="RefSeq" id="WP_226747052.1">
    <property type="nucleotide sequence ID" value="NZ_JAJATZ010000001.1"/>
</dbReference>
<evidence type="ECO:0000313" key="3">
    <source>
        <dbReference type="Proteomes" id="UP001138961"/>
    </source>
</evidence>
<dbReference type="Pfam" id="PF07310">
    <property type="entry name" value="PAS_5"/>
    <property type="match status" value="1"/>
</dbReference>
<gene>
    <name evidence="2" type="ORF">LGQ03_02170</name>
</gene>
<organism evidence="2 3">
    <name type="scientific">Loktanella gaetbuli</name>
    <dbReference type="NCBI Taxonomy" id="2881335"/>
    <lineage>
        <taxon>Bacteria</taxon>
        <taxon>Pseudomonadati</taxon>
        <taxon>Pseudomonadota</taxon>
        <taxon>Alphaproteobacteria</taxon>
        <taxon>Rhodobacterales</taxon>
        <taxon>Roseobacteraceae</taxon>
        <taxon>Loktanella</taxon>
    </lineage>
</organism>
<proteinExistence type="predicted"/>
<dbReference type="InterPro" id="IPR009922">
    <property type="entry name" value="DUF1457"/>
</dbReference>